<comment type="similarity">
    <text evidence="1">Belongs to the bacterial ribosomal protein bL19 family.</text>
</comment>
<dbReference type="RefSeq" id="YP_009863782.1">
    <property type="nucleotide sequence ID" value="NC_049013.1"/>
</dbReference>
<keyword evidence="4" id="KW-0934">Plastid</keyword>
<dbReference type="EMBL" id="MT364382">
    <property type="protein sequence ID" value="QKE31113.1"/>
    <property type="molecule type" value="Genomic_DNA"/>
</dbReference>
<proteinExistence type="inferred from homology"/>
<evidence type="ECO:0000256" key="3">
    <source>
        <dbReference type="ARBA" id="ARBA00023274"/>
    </source>
</evidence>
<geneLocation type="plastid" evidence="4"/>
<dbReference type="PRINTS" id="PR00061">
    <property type="entry name" value="RIBOSOMALL19"/>
</dbReference>
<dbReference type="GeneID" id="55752457"/>
<dbReference type="GO" id="GO:0003735">
    <property type="term" value="F:structural constituent of ribosome"/>
    <property type="evidence" value="ECO:0007669"/>
    <property type="project" value="InterPro"/>
</dbReference>
<dbReference type="GO" id="GO:0022625">
    <property type="term" value="C:cytosolic large ribosomal subunit"/>
    <property type="evidence" value="ECO:0007669"/>
    <property type="project" value="TreeGrafter"/>
</dbReference>
<dbReference type="InterPro" id="IPR008991">
    <property type="entry name" value="Translation_prot_SH3-like_sf"/>
</dbReference>
<dbReference type="PANTHER" id="PTHR15680">
    <property type="entry name" value="RIBOSOMAL PROTEIN L19"/>
    <property type="match status" value="1"/>
</dbReference>
<dbReference type="InterPro" id="IPR038657">
    <property type="entry name" value="Ribosomal_bL19_sf"/>
</dbReference>
<dbReference type="NCBIfam" id="TIGR01024">
    <property type="entry name" value="rplS_bact"/>
    <property type="match status" value="1"/>
</dbReference>
<keyword evidence="2 4" id="KW-0689">Ribosomal protein</keyword>
<dbReference type="Gene3D" id="2.30.30.790">
    <property type="match status" value="1"/>
</dbReference>
<evidence type="ECO:0000256" key="2">
    <source>
        <dbReference type="ARBA" id="ARBA00022980"/>
    </source>
</evidence>
<protein>
    <submittedName>
        <fullName evidence="4">Ribosomal protein L19</fullName>
    </submittedName>
</protein>
<reference evidence="4" key="1">
    <citation type="submission" date="2020-04" db="EMBL/GenBank/DDBJ databases">
        <authorList>
            <person name="Hulatt C.J."/>
            <person name="Posewitz M.C."/>
        </authorList>
    </citation>
    <scope>NUCLEOTIDE SEQUENCE</scope>
    <source>
        <strain evidence="4">NIVA-4/92</strain>
    </source>
</reference>
<dbReference type="InterPro" id="IPR018257">
    <property type="entry name" value="Ribosomal_bL19_CS"/>
</dbReference>
<dbReference type="Pfam" id="PF01245">
    <property type="entry name" value="Ribosomal_L19"/>
    <property type="match status" value="1"/>
</dbReference>
<dbReference type="PANTHER" id="PTHR15680:SF9">
    <property type="entry name" value="LARGE RIBOSOMAL SUBUNIT PROTEIN BL19M"/>
    <property type="match status" value="1"/>
</dbReference>
<name>A0A7D3U991_9EUKA</name>
<dbReference type="AlphaFoldDB" id="A0A7D3U991"/>
<accession>A0A7D3U991</accession>
<organism evidence="4">
    <name type="scientific">Pavlova sp. NIVA-4/92</name>
    <dbReference type="NCBI Taxonomy" id="2686093"/>
    <lineage>
        <taxon>Eukaryota</taxon>
        <taxon>Haptista</taxon>
        <taxon>Haptophyta</taxon>
        <taxon>Pavlovophyceae</taxon>
        <taxon>Pavlovales</taxon>
        <taxon>Pavlovaceae</taxon>
        <taxon>Pavlova</taxon>
    </lineage>
</organism>
<dbReference type="GO" id="GO:0006412">
    <property type="term" value="P:translation"/>
    <property type="evidence" value="ECO:0007669"/>
    <property type="project" value="InterPro"/>
</dbReference>
<dbReference type="InterPro" id="IPR001857">
    <property type="entry name" value="Ribosomal_bL19"/>
</dbReference>
<sequence length="116" mass="13265">MHKEISLVEQKYMAKSSNLRCPEIGDVVSLSVQIREGQKERIQKIQGLVISTNNCGIRKSFTIRSFLQIGGIERIYSLHAPCLKGIEVVKQSKIRRSKLYYLRTRSGKATRLQSKN</sequence>
<dbReference type="PIRSF" id="PIRSF002191">
    <property type="entry name" value="Ribosomal_L19"/>
    <property type="match status" value="1"/>
</dbReference>
<gene>
    <name evidence="4" type="primary">rpl19</name>
</gene>
<evidence type="ECO:0000313" key="4">
    <source>
        <dbReference type="EMBL" id="QKE31113.1"/>
    </source>
</evidence>
<keyword evidence="3" id="KW-0687">Ribonucleoprotein</keyword>
<dbReference type="SUPFAM" id="SSF50104">
    <property type="entry name" value="Translation proteins SH3-like domain"/>
    <property type="match status" value="1"/>
</dbReference>
<evidence type="ECO:0000256" key="1">
    <source>
        <dbReference type="ARBA" id="ARBA00005781"/>
    </source>
</evidence>
<dbReference type="PROSITE" id="PS01015">
    <property type="entry name" value="RIBOSOMAL_L19"/>
    <property type="match status" value="1"/>
</dbReference>